<evidence type="ECO:0000256" key="3">
    <source>
        <dbReference type="PROSITE-ProRule" id="PRU00339"/>
    </source>
</evidence>
<dbReference type="InterPro" id="IPR019734">
    <property type="entry name" value="TPR_rpt"/>
</dbReference>
<feature type="transmembrane region" description="Helical" evidence="5">
    <location>
        <begin position="445"/>
        <end position="466"/>
    </location>
</feature>
<feature type="transmembrane region" description="Helical" evidence="5">
    <location>
        <begin position="164"/>
        <end position="191"/>
    </location>
</feature>
<feature type="transmembrane region" description="Helical" evidence="5">
    <location>
        <begin position="101"/>
        <end position="118"/>
    </location>
</feature>
<dbReference type="SMART" id="SM00028">
    <property type="entry name" value="TPR"/>
    <property type="match status" value="3"/>
</dbReference>
<dbReference type="Proteomes" id="UP000316292">
    <property type="component" value="Unassembled WGS sequence"/>
</dbReference>
<name>A0A538S6M1_UNCEI</name>
<evidence type="ECO:0000256" key="1">
    <source>
        <dbReference type="ARBA" id="ARBA00022737"/>
    </source>
</evidence>
<feature type="transmembrane region" description="Helical" evidence="5">
    <location>
        <begin position="388"/>
        <end position="409"/>
    </location>
</feature>
<dbReference type="SUPFAM" id="SSF48452">
    <property type="entry name" value="TPR-like"/>
    <property type="match status" value="1"/>
</dbReference>
<dbReference type="Pfam" id="PF13432">
    <property type="entry name" value="TPR_16"/>
    <property type="match status" value="1"/>
</dbReference>
<feature type="transmembrane region" description="Helical" evidence="5">
    <location>
        <begin position="203"/>
        <end position="219"/>
    </location>
</feature>
<accession>A0A538S6M1</accession>
<dbReference type="PANTHER" id="PTHR44943">
    <property type="entry name" value="CELLULOSE SYNTHASE OPERON PROTEIN C"/>
    <property type="match status" value="1"/>
</dbReference>
<dbReference type="Pfam" id="PF13374">
    <property type="entry name" value="TPR_10"/>
    <property type="match status" value="1"/>
</dbReference>
<dbReference type="PROSITE" id="PS50005">
    <property type="entry name" value="TPR"/>
    <property type="match status" value="1"/>
</dbReference>
<feature type="transmembrane region" description="Helical" evidence="5">
    <location>
        <begin position="347"/>
        <end position="368"/>
    </location>
</feature>
<dbReference type="EMBL" id="VBOR01000132">
    <property type="protein sequence ID" value="TMQ47010.1"/>
    <property type="molecule type" value="Genomic_DNA"/>
</dbReference>
<dbReference type="PANTHER" id="PTHR44943:SF8">
    <property type="entry name" value="TPR REPEAT-CONTAINING PROTEIN MJ0263"/>
    <property type="match status" value="1"/>
</dbReference>
<evidence type="ECO:0000256" key="4">
    <source>
        <dbReference type="SAM" id="MobiDB-lite"/>
    </source>
</evidence>
<sequence length="650" mass="69332">MDRPRVARAALAIGAIAYAALVFAMSRTPGPRAWALHLPGFLPPAQRLLVMAMLFGGALLLLVDFLRAGRAVPDAARDRASHPKHRKGAAKKTAKRGGVSFPGWSAWLLLIPWAWLLWSLEIKTRFLGDATVWLAGLINGDVNPSNEPLAAAVWMGFANTLRSLAVPIGPAAVGSLSVLCGLLAGALLWGIATEITPRSASRAIVLGVLATLGIAQLYFGYIESYPVVSVFVLAFLWLGLRRLRGMDSPFLAGAVLGLTIASHLATVLLLPSHAYLLLKEKRPVALRALLALLPLAVPTAILILLHYPPEKLAGALRIATHAVEPGHAATAYTKPYGILSLDHALDVANGILLSMPVPALLLLASTAVWTSRRRASSAAPSGADPASLFLAIAAVPGLLAAMALVLPVVPAQDWDFTSLLLLPLAVRGVKAAGSMPGTPLRGRSGAGLVLIGAGALLSFVLVNASVESGLRRFETLIGPGARTSAYGRAYGNELLSTFDSQRHDTRQMLVHAERALDAEPSNPRYWVGKGAALYNLGRYAEAIPVLEEGIRRGPARDDAYYNLGNCLVHEKRYEEAVERFREAARRSEPRPDYLNNLGVALYHAGKLDSARTVLYGVVRRWPGYALSRNLITLFFGPAALDSAGVSARPR</sequence>
<keyword evidence="1" id="KW-0677">Repeat</keyword>
<keyword evidence="2 3" id="KW-0802">TPR repeat</keyword>
<dbReference type="AlphaFoldDB" id="A0A538S6M1"/>
<protein>
    <submittedName>
        <fullName evidence="6">Tetratricopeptide repeat protein</fullName>
    </submittedName>
</protein>
<proteinExistence type="predicted"/>
<dbReference type="InterPro" id="IPR011990">
    <property type="entry name" value="TPR-like_helical_dom_sf"/>
</dbReference>
<feature type="transmembrane region" description="Helical" evidence="5">
    <location>
        <begin position="250"/>
        <end position="272"/>
    </location>
</feature>
<dbReference type="Gene3D" id="1.25.40.10">
    <property type="entry name" value="Tetratricopeptide repeat domain"/>
    <property type="match status" value="1"/>
</dbReference>
<evidence type="ECO:0000256" key="5">
    <source>
        <dbReference type="SAM" id="Phobius"/>
    </source>
</evidence>
<evidence type="ECO:0000256" key="2">
    <source>
        <dbReference type="ARBA" id="ARBA00022803"/>
    </source>
</evidence>
<feature type="transmembrane region" description="Helical" evidence="5">
    <location>
        <begin position="284"/>
        <end position="307"/>
    </location>
</feature>
<evidence type="ECO:0000313" key="6">
    <source>
        <dbReference type="EMBL" id="TMQ47010.1"/>
    </source>
</evidence>
<feature type="region of interest" description="Disordered" evidence="4">
    <location>
        <begin position="77"/>
        <end position="96"/>
    </location>
</feature>
<keyword evidence="5" id="KW-0472">Membrane</keyword>
<dbReference type="InterPro" id="IPR051685">
    <property type="entry name" value="Ycf3/AcsC/BcsC/TPR_MFPF"/>
</dbReference>
<keyword evidence="5" id="KW-1133">Transmembrane helix</keyword>
<feature type="transmembrane region" description="Helical" evidence="5">
    <location>
        <begin position="48"/>
        <end position="69"/>
    </location>
</feature>
<comment type="caution">
    <text evidence="6">The sequence shown here is derived from an EMBL/GenBank/DDBJ whole genome shotgun (WGS) entry which is preliminary data.</text>
</comment>
<evidence type="ECO:0000313" key="7">
    <source>
        <dbReference type="Proteomes" id="UP000316292"/>
    </source>
</evidence>
<gene>
    <name evidence="6" type="ORF">E6K71_11145</name>
</gene>
<organism evidence="6 7">
    <name type="scientific">Eiseniibacteriota bacterium</name>
    <dbReference type="NCBI Taxonomy" id="2212470"/>
    <lineage>
        <taxon>Bacteria</taxon>
        <taxon>Candidatus Eiseniibacteriota</taxon>
    </lineage>
</organism>
<keyword evidence="5" id="KW-0812">Transmembrane</keyword>
<reference evidence="6 7" key="1">
    <citation type="journal article" date="2019" name="Nat. Microbiol.">
        <title>Mediterranean grassland soil C-N compound turnover is dependent on rainfall and depth, and is mediated by genomically divergent microorganisms.</title>
        <authorList>
            <person name="Diamond S."/>
            <person name="Andeer P.F."/>
            <person name="Li Z."/>
            <person name="Crits-Christoph A."/>
            <person name="Burstein D."/>
            <person name="Anantharaman K."/>
            <person name="Lane K.R."/>
            <person name="Thomas B.C."/>
            <person name="Pan C."/>
            <person name="Northen T.R."/>
            <person name="Banfield J.F."/>
        </authorList>
    </citation>
    <scope>NUCLEOTIDE SEQUENCE [LARGE SCALE GENOMIC DNA]</scope>
    <source>
        <strain evidence="6">WS_1</strain>
    </source>
</reference>
<feature type="repeat" description="TPR" evidence="3">
    <location>
        <begin position="557"/>
        <end position="590"/>
    </location>
</feature>
<feature type="compositionally biased region" description="Basic residues" evidence="4">
    <location>
        <begin position="82"/>
        <end position="95"/>
    </location>
</feature>